<reference evidence="2" key="1">
    <citation type="journal article" date="2023" name="Nat. Plants">
        <title>Single-cell RNA sequencing provides a high-resolution roadmap for understanding the multicellular compartmentation of specialized metabolism.</title>
        <authorList>
            <person name="Sun S."/>
            <person name="Shen X."/>
            <person name="Li Y."/>
            <person name="Li Y."/>
            <person name="Wang S."/>
            <person name="Li R."/>
            <person name="Zhang H."/>
            <person name="Shen G."/>
            <person name="Guo B."/>
            <person name="Wei J."/>
            <person name="Xu J."/>
            <person name="St-Pierre B."/>
            <person name="Chen S."/>
            <person name="Sun C."/>
        </authorList>
    </citation>
    <scope>NUCLEOTIDE SEQUENCE [LARGE SCALE GENOMIC DNA]</scope>
</reference>
<organism evidence="1 2">
    <name type="scientific">Catharanthus roseus</name>
    <name type="common">Madagascar periwinkle</name>
    <name type="synonym">Vinca rosea</name>
    <dbReference type="NCBI Taxonomy" id="4058"/>
    <lineage>
        <taxon>Eukaryota</taxon>
        <taxon>Viridiplantae</taxon>
        <taxon>Streptophyta</taxon>
        <taxon>Embryophyta</taxon>
        <taxon>Tracheophyta</taxon>
        <taxon>Spermatophyta</taxon>
        <taxon>Magnoliopsida</taxon>
        <taxon>eudicotyledons</taxon>
        <taxon>Gunneridae</taxon>
        <taxon>Pentapetalae</taxon>
        <taxon>asterids</taxon>
        <taxon>lamiids</taxon>
        <taxon>Gentianales</taxon>
        <taxon>Apocynaceae</taxon>
        <taxon>Rauvolfioideae</taxon>
        <taxon>Vinceae</taxon>
        <taxon>Catharanthinae</taxon>
        <taxon>Catharanthus</taxon>
    </lineage>
</organism>
<dbReference type="Proteomes" id="UP001060085">
    <property type="component" value="Linkage Group LG06"/>
</dbReference>
<dbReference type="EMBL" id="CM044706">
    <property type="protein sequence ID" value="KAI5658889.1"/>
    <property type="molecule type" value="Genomic_DNA"/>
</dbReference>
<sequence>MYSYALGSGKCFGQYQSGDGNETTVHDLNTRSTSSVFLEMFSIMRYLFPRKMHRSGAPYSVRGLHCTWLVPSTRASSDGVDDLDSGEWIHFKRGVDRERLARDGQEGQQTAEVLCQEFLIKSPRGAYVYCCSRVMFHCGAYKLVPRGTQMSYSTAVDLVAGLEASQFKQGDVGEGRDVEDKEEEGFEDRVTILVSFSRRTGRIVSQRRSTTGGKSLQIPERFGMVALFDYRMSLDMMTAAKPPAIALVDSLGLYIGDDDPNDLEA</sequence>
<evidence type="ECO:0000313" key="2">
    <source>
        <dbReference type="Proteomes" id="UP001060085"/>
    </source>
</evidence>
<name>A0ACC0AFC8_CATRO</name>
<proteinExistence type="predicted"/>
<gene>
    <name evidence="1" type="ORF">M9H77_27682</name>
</gene>
<keyword evidence="2" id="KW-1185">Reference proteome</keyword>
<evidence type="ECO:0000313" key="1">
    <source>
        <dbReference type="EMBL" id="KAI5658889.1"/>
    </source>
</evidence>
<protein>
    <submittedName>
        <fullName evidence="1">Uncharacterized protein</fullName>
    </submittedName>
</protein>
<comment type="caution">
    <text evidence="1">The sequence shown here is derived from an EMBL/GenBank/DDBJ whole genome shotgun (WGS) entry which is preliminary data.</text>
</comment>
<accession>A0ACC0AFC8</accession>